<sequence>MIHTKKHSKQTKKSKTSDDFTEPHPKLLLERFPYTSKDFQLKDVPVIAIDQSFFNDPFKMIDELYSKGYEQFGIVKLILPSDLVIPNKKFFSQLESKLKGKRIQTRIQTLNTQRAGEIFGSNTLGFTIQEYMNLANKFECSHRLQGVREVSNQIRQNEIEFWSIIDYPTKYEDIEVEYAADLLASKYATGFQEGQLGNLNGINKNRNSIFQVLQEKNEINGISVPWLYLGMKYANFCWHKEDLNLNSMNYMHAGAAKTWYAVPPSYSDKFLQFFNKAYENERKSNPRLLYDITCQISPVELIENGIPILRTDQQPGELILTLGATYHAGFSHGLNCSEAVNVAPIQWLKEFDKATQEYRMDGNLKKVSFPLEWLLCKVALMAEEIKFTKQAWQKLFEKFKQMMDQEINHRNCIISLYDHVKIIEFANKQEKYDRSVCKICSNYMYLSYIFCGKCLKKGCICHQSICACASPQISLYNRYNNEELQVMIATLESKIRTTGSEQKLTIKKITNCLCMSEIDITSQENTLELPKFEETLPDFKPEPRKDLKYEIKHEPKSSFGQSSKDLIEQYKSKFNSFKQMAEDQQPLAMEPSVIEKSEKSDIWRSDAEILKSPKEWDWNILGSKKASTTSNQIQFDVHVPDSMVSEQEHKAQIAQHRQMILGVLDQKIEPGLKLPSSHQTQKPVVGEQHSNYQNILEKFRSASSLDDLTTLFNTVQQRKVVDQAAPQQQQQDDLFSNLDIRRNKKAEAQIQQYKTPSKSQEEIFEYGSGNRTTSFFQKKPSAQKQLLQSPSLNNQFNYRSDQSVTSKVTQNMNFQVDVKDHSKTSKRKEELQSFMGKLGLGKYDTPKVVINLESNTQSNSTIDRMRQYVNGTPMSARKSGGGLGDLINERSLNTTTFKQQIKSYHKSGSKPDAQGRLSADNQNLSEQSLRNLHLKLVHQQKNGIGNSGLKYARC</sequence>
<evidence type="ECO:0000313" key="6">
    <source>
        <dbReference type="EMBL" id="CAD8104813.1"/>
    </source>
</evidence>
<protein>
    <submittedName>
        <fullName evidence="6">Uncharacterized protein</fullName>
    </submittedName>
</protein>
<dbReference type="Pfam" id="PF02373">
    <property type="entry name" value="JmjC"/>
    <property type="match status" value="1"/>
</dbReference>
<evidence type="ECO:0000256" key="3">
    <source>
        <dbReference type="SAM" id="MobiDB-lite"/>
    </source>
</evidence>
<dbReference type="PANTHER" id="PTHR10694">
    <property type="entry name" value="LYSINE-SPECIFIC DEMETHYLASE"/>
    <property type="match status" value="1"/>
</dbReference>
<feature type="domain" description="JmjN" evidence="4">
    <location>
        <begin position="44"/>
        <end position="86"/>
    </location>
</feature>
<keyword evidence="2" id="KW-0408">Iron</keyword>
<dbReference type="OMA" id="CKVALMA"/>
<dbReference type="SMART" id="SM00558">
    <property type="entry name" value="JmjC"/>
    <property type="match status" value="1"/>
</dbReference>
<gene>
    <name evidence="6" type="ORF">PPRIM_AZ9-3.1.T1250083</name>
</gene>
<dbReference type="InterPro" id="IPR004198">
    <property type="entry name" value="Znf_C5HC2"/>
</dbReference>
<dbReference type="Proteomes" id="UP000688137">
    <property type="component" value="Unassembled WGS sequence"/>
</dbReference>
<dbReference type="InterPro" id="IPR003347">
    <property type="entry name" value="JmjC_dom"/>
</dbReference>
<dbReference type="GO" id="GO:0010468">
    <property type="term" value="P:regulation of gene expression"/>
    <property type="evidence" value="ECO:0007669"/>
    <property type="project" value="TreeGrafter"/>
</dbReference>
<reference evidence="6" key="1">
    <citation type="submission" date="2021-01" db="EMBL/GenBank/DDBJ databases">
        <authorList>
            <consortium name="Genoscope - CEA"/>
            <person name="William W."/>
        </authorList>
    </citation>
    <scope>NUCLEOTIDE SEQUENCE</scope>
</reference>
<feature type="region of interest" description="Disordered" evidence="3">
    <location>
        <begin position="1"/>
        <end position="22"/>
    </location>
</feature>
<dbReference type="PROSITE" id="PS51184">
    <property type="entry name" value="JMJC"/>
    <property type="match status" value="1"/>
</dbReference>
<proteinExistence type="predicted"/>
<evidence type="ECO:0000256" key="1">
    <source>
        <dbReference type="ARBA" id="ARBA00022723"/>
    </source>
</evidence>
<dbReference type="InterPro" id="IPR003349">
    <property type="entry name" value="JmjN"/>
</dbReference>
<feature type="compositionally biased region" description="Basic residues" evidence="3">
    <location>
        <begin position="1"/>
        <end position="14"/>
    </location>
</feature>
<dbReference type="AlphaFoldDB" id="A0A8S1PQ39"/>
<dbReference type="GO" id="GO:0141052">
    <property type="term" value="F:histone H3 demethylase activity"/>
    <property type="evidence" value="ECO:0007669"/>
    <property type="project" value="UniProtKB-ARBA"/>
</dbReference>
<accession>A0A8S1PQ39</accession>
<evidence type="ECO:0000256" key="2">
    <source>
        <dbReference type="ARBA" id="ARBA00023004"/>
    </source>
</evidence>
<evidence type="ECO:0000259" key="4">
    <source>
        <dbReference type="PROSITE" id="PS51183"/>
    </source>
</evidence>
<dbReference type="GO" id="GO:0046872">
    <property type="term" value="F:metal ion binding"/>
    <property type="evidence" value="ECO:0007669"/>
    <property type="project" value="UniProtKB-KW"/>
</dbReference>
<dbReference type="Pfam" id="PF02928">
    <property type="entry name" value="zf-C5HC2"/>
    <property type="match status" value="1"/>
</dbReference>
<evidence type="ECO:0000259" key="5">
    <source>
        <dbReference type="PROSITE" id="PS51184"/>
    </source>
</evidence>
<dbReference type="GO" id="GO:0005634">
    <property type="term" value="C:nucleus"/>
    <property type="evidence" value="ECO:0007669"/>
    <property type="project" value="TreeGrafter"/>
</dbReference>
<dbReference type="PANTHER" id="PTHR10694:SF33">
    <property type="entry name" value="LYSINE-SPECIFIC DEMETHYLASE 5"/>
    <property type="match status" value="1"/>
</dbReference>
<keyword evidence="7" id="KW-1185">Reference proteome</keyword>
<dbReference type="PROSITE" id="PS51183">
    <property type="entry name" value="JMJN"/>
    <property type="match status" value="1"/>
</dbReference>
<keyword evidence="1" id="KW-0479">Metal-binding</keyword>
<dbReference type="GO" id="GO:0000785">
    <property type="term" value="C:chromatin"/>
    <property type="evidence" value="ECO:0007669"/>
    <property type="project" value="TreeGrafter"/>
</dbReference>
<name>A0A8S1PQ39_PARPR</name>
<dbReference type="EMBL" id="CAJJDM010000128">
    <property type="protein sequence ID" value="CAD8104813.1"/>
    <property type="molecule type" value="Genomic_DNA"/>
</dbReference>
<feature type="domain" description="JmjC" evidence="5">
    <location>
        <begin position="191"/>
        <end position="359"/>
    </location>
</feature>
<evidence type="ECO:0000313" key="7">
    <source>
        <dbReference type="Proteomes" id="UP000688137"/>
    </source>
</evidence>
<comment type="caution">
    <text evidence="6">The sequence shown here is derived from an EMBL/GenBank/DDBJ whole genome shotgun (WGS) entry which is preliminary data.</text>
</comment>
<organism evidence="6 7">
    <name type="scientific">Paramecium primaurelia</name>
    <dbReference type="NCBI Taxonomy" id="5886"/>
    <lineage>
        <taxon>Eukaryota</taxon>
        <taxon>Sar</taxon>
        <taxon>Alveolata</taxon>
        <taxon>Ciliophora</taxon>
        <taxon>Intramacronucleata</taxon>
        <taxon>Oligohymenophorea</taxon>
        <taxon>Peniculida</taxon>
        <taxon>Parameciidae</taxon>
        <taxon>Paramecium</taxon>
    </lineage>
</organism>